<gene>
    <name evidence="1" type="ORF">BDN71DRAFT_1453982</name>
</gene>
<keyword evidence="2" id="KW-1185">Reference proteome</keyword>
<dbReference type="EMBL" id="MU154636">
    <property type="protein sequence ID" value="KAF9490654.1"/>
    <property type="molecule type" value="Genomic_DNA"/>
</dbReference>
<reference evidence="1" key="1">
    <citation type="submission" date="2020-11" db="EMBL/GenBank/DDBJ databases">
        <authorList>
            <consortium name="DOE Joint Genome Institute"/>
            <person name="Ahrendt S."/>
            <person name="Riley R."/>
            <person name="Andreopoulos W."/>
            <person name="Labutti K."/>
            <person name="Pangilinan J."/>
            <person name="Ruiz-Duenas F.J."/>
            <person name="Barrasa J.M."/>
            <person name="Sanchez-Garcia M."/>
            <person name="Camarero S."/>
            <person name="Miyauchi S."/>
            <person name="Serrano A."/>
            <person name="Linde D."/>
            <person name="Babiker R."/>
            <person name="Drula E."/>
            <person name="Ayuso-Fernandez I."/>
            <person name="Pacheco R."/>
            <person name="Padilla G."/>
            <person name="Ferreira P."/>
            <person name="Barriuso J."/>
            <person name="Kellner H."/>
            <person name="Castanera R."/>
            <person name="Alfaro M."/>
            <person name="Ramirez L."/>
            <person name="Pisabarro A.G."/>
            <person name="Kuo A."/>
            <person name="Tritt A."/>
            <person name="Lipzen A."/>
            <person name="He G."/>
            <person name="Yan M."/>
            <person name="Ng V."/>
            <person name="Cullen D."/>
            <person name="Martin F."/>
            <person name="Rosso M.-N."/>
            <person name="Henrissat B."/>
            <person name="Hibbett D."/>
            <person name="Martinez A.T."/>
            <person name="Grigoriev I.V."/>
        </authorList>
    </citation>
    <scope>NUCLEOTIDE SEQUENCE</scope>
    <source>
        <strain evidence="1">ATCC 90797</strain>
    </source>
</reference>
<comment type="caution">
    <text evidence="1">The sequence shown here is derived from an EMBL/GenBank/DDBJ whole genome shotgun (WGS) entry which is preliminary data.</text>
</comment>
<sequence length="125" mass="14114">MSELTLSIIHAIPMFSLFTKQASRKYLDLIYGVSSKWANWDPPKKLEVPISNSYFSVASYHYINARSSQAISGSSIRVRGSLRRRAISSSISPPTKLFARLYRSIRPLDSHPQTTCHQLLQSKAT</sequence>
<dbReference type="Proteomes" id="UP000807025">
    <property type="component" value="Unassembled WGS sequence"/>
</dbReference>
<accession>A0A9P5ZMT4</accession>
<organism evidence="1 2">
    <name type="scientific">Pleurotus eryngii</name>
    <name type="common">Boletus of the steppes</name>
    <dbReference type="NCBI Taxonomy" id="5323"/>
    <lineage>
        <taxon>Eukaryota</taxon>
        <taxon>Fungi</taxon>
        <taxon>Dikarya</taxon>
        <taxon>Basidiomycota</taxon>
        <taxon>Agaricomycotina</taxon>
        <taxon>Agaricomycetes</taxon>
        <taxon>Agaricomycetidae</taxon>
        <taxon>Agaricales</taxon>
        <taxon>Pleurotineae</taxon>
        <taxon>Pleurotaceae</taxon>
        <taxon>Pleurotus</taxon>
    </lineage>
</organism>
<protein>
    <submittedName>
        <fullName evidence="1">Uncharacterized protein</fullName>
    </submittedName>
</protein>
<dbReference type="OrthoDB" id="3255261at2759"/>
<dbReference type="AlphaFoldDB" id="A0A9P5ZMT4"/>
<evidence type="ECO:0000313" key="1">
    <source>
        <dbReference type="EMBL" id="KAF9490654.1"/>
    </source>
</evidence>
<evidence type="ECO:0000313" key="2">
    <source>
        <dbReference type="Proteomes" id="UP000807025"/>
    </source>
</evidence>
<proteinExistence type="predicted"/>
<name>A0A9P5ZMT4_PLEER</name>